<dbReference type="AlphaFoldDB" id="A0AA40KW17"/>
<protein>
    <submittedName>
        <fullName evidence="1">Uncharacterized protein</fullName>
    </submittedName>
</protein>
<evidence type="ECO:0000313" key="1">
    <source>
        <dbReference type="EMBL" id="KAK1134954.1"/>
    </source>
</evidence>
<organism evidence="1 2">
    <name type="scientific">Melipona bicolor</name>
    <dbReference type="NCBI Taxonomy" id="60889"/>
    <lineage>
        <taxon>Eukaryota</taxon>
        <taxon>Metazoa</taxon>
        <taxon>Ecdysozoa</taxon>
        <taxon>Arthropoda</taxon>
        <taxon>Hexapoda</taxon>
        <taxon>Insecta</taxon>
        <taxon>Pterygota</taxon>
        <taxon>Neoptera</taxon>
        <taxon>Endopterygota</taxon>
        <taxon>Hymenoptera</taxon>
        <taxon>Apocrita</taxon>
        <taxon>Aculeata</taxon>
        <taxon>Apoidea</taxon>
        <taxon>Anthophila</taxon>
        <taxon>Apidae</taxon>
        <taxon>Melipona</taxon>
    </lineage>
</organism>
<proteinExistence type="predicted"/>
<gene>
    <name evidence="1" type="ORF">K0M31_007720</name>
</gene>
<dbReference type="Proteomes" id="UP001177670">
    <property type="component" value="Unassembled WGS sequence"/>
</dbReference>
<evidence type="ECO:0000313" key="2">
    <source>
        <dbReference type="Proteomes" id="UP001177670"/>
    </source>
</evidence>
<keyword evidence="2" id="KW-1185">Reference proteome</keyword>
<reference evidence="1" key="1">
    <citation type="submission" date="2021-10" db="EMBL/GenBank/DDBJ databases">
        <title>Melipona bicolor Genome sequencing and assembly.</title>
        <authorList>
            <person name="Araujo N.S."/>
            <person name="Arias M.C."/>
        </authorList>
    </citation>
    <scope>NUCLEOTIDE SEQUENCE</scope>
    <source>
        <strain evidence="1">USP_2M_L1-L4_2017</strain>
        <tissue evidence="1">Whole body</tissue>
    </source>
</reference>
<accession>A0AA40KW17</accession>
<name>A0AA40KW17_9HYME</name>
<sequence length="53" mass="6201">DDLSLPIVRPHGRLFRRSEWYKVTDESLESIYDTLITATIEIRTIEVSPVLQQ</sequence>
<dbReference type="EMBL" id="JAHYIQ010000002">
    <property type="protein sequence ID" value="KAK1134954.1"/>
    <property type="molecule type" value="Genomic_DNA"/>
</dbReference>
<comment type="caution">
    <text evidence="1">The sequence shown here is derived from an EMBL/GenBank/DDBJ whole genome shotgun (WGS) entry which is preliminary data.</text>
</comment>
<feature type="non-terminal residue" evidence="1">
    <location>
        <position position="1"/>
    </location>
</feature>